<dbReference type="AlphaFoldDB" id="A0AAV5VRD9"/>
<dbReference type="SUPFAM" id="SSF52540">
    <property type="entry name" value="P-loop containing nucleoside triphosphate hydrolases"/>
    <property type="match status" value="1"/>
</dbReference>
<dbReference type="Pfam" id="PF17911">
    <property type="entry name" value="Ski2_N"/>
    <property type="match status" value="1"/>
</dbReference>
<sequence length="550" mass="61147">MSKDEIDPNLDASDEALKREAELVFRRTAIDRITSTLTEYSIASTYHLDDDPSLHEIPDHFYDRLLVPNPPPLKMVARLDPVTHEFVRYEEVLRDEDEMGGATTSMSLNREPAKDATGIKGSSSNIPFMPGGFNETLDNVIRFTAEGKNEVDEEDSKYLNYEVLLTDVPGLVNNPVLKDKKEAAKADAAAPPAKEPLLDLESADIFDLMDFVASGERPAFLTQPETRDDVTPGDKKKEKSSEEEEVTPEVEEILSLPALPERDDKKTSVLAKRASRGEFLYAYEIPTTVNLPEYAKIEERMAKKYPFPLDPFQQAAVVCMERGESVFVAAHTSAGKTVVAEYAIALCQQHKTRAIYTSPIKALSNQKYRDFKMIFDEVGLVTGDIQIAPESFCLIMTTEILRSMLYNGSEVIRELEWVVFDEVHYINDADRGHVWEEVLIMLPAHVGIIMLSATVPNCTEFADWVGRIKNRRLAVVSTPRRPVPLEHHLYTGQDGKTKKDLFCLVKGDEEFNYLNYKKAANAKAGIPPPGSAPPQGHQGGGRGGRGGGGG</sequence>
<dbReference type="Proteomes" id="UP001432322">
    <property type="component" value="Unassembled WGS sequence"/>
</dbReference>
<keyword evidence="4" id="KW-0067">ATP-binding</keyword>
<dbReference type="PROSITE" id="PS51192">
    <property type="entry name" value="HELICASE_ATP_BIND_1"/>
    <property type="match status" value="1"/>
</dbReference>
<feature type="domain" description="Helicase ATP-binding" evidence="7">
    <location>
        <begin position="317"/>
        <end position="473"/>
    </location>
</feature>
<dbReference type="GO" id="GO:0003724">
    <property type="term" value="F:RNA helicase activity"/>
    <property type="evidence" value="ECO:0007669"/>
    <property type="project" value="UniProtKB-EC"/>
</dbReference>
<dbReference type="PANTHER" id="PTHR12131:SF1">
    <property type="entry name" value="ATP-DEPENDENT RNA HELICASE SUPV3L1, MITOCHONDRIAL-RELATED"/>
    <property type="match status" value="1"/>
</dbReference>
<evidence type="ECO:0000313" key="8">
    <source>
        <dbReference type="EMBL" id="GMT22252.1"/>
    </source>
</evidence>
<dbReference type="GO" id="GO:0070478">
    <property type="term" value="P:nuclear-transcribed mRNA catabolic process, 3'-5' exonucleolytic nonsense-mediated decay"/>
    <property type="evidence" value="ECO:0007669"/>
    <property type="project" value="TreeGrafter"/>
</dbReference>
<comment type="caution">
    <text evidence="8">The sequence shown here is derived from an EMBL/GenBank/DDBJ whole genome shotgun (WGS) entry which is preliminary data.</text>
</comment>
<dbReference type="Pfam" id="PF00270">
    <property type="entry name" value="DEAD"/>
    <property type="match status" value="1"/>
</dbReference>
<dbReference type="InterPro" id="IPR050699">
    <property type="entry name" value="RNA-DNA_Helicase"/>
</dbReference>
<dbReference type="PANTHER" id="PTHR12131">
    <property type="entry name" value="ATP-DEPENDENT RNA AND DNA HELICASE"/>
    <property type="match status" value="1"/>
</dbReference>
<evidence type="ECO:0000256" key="4">
    <source>
        <dbReference type="ARBA" id="ARBA00022840"/>
    </source>
</evidence>
<keyword evidence="1" id="KW-0547">Nucleotide-binding</keyword>
<feature type="compositionally biased region" description="Basic and acidic residues" evidence="6">
    <location>
        <begin position="225"/>
        <end position="240"/>
    </location>
</feature>
<feature type="compositionally biased region" description="Gly residues" evidence="6">
    <location>
        <begin position="537"/>
        <end position="550"/>
    </location>
</feature>
<dbReference type="GO" id="GO:0016787">
    <property type="term" value="F:hydrolase activity"/>
    <property type="evidence" value="ECO:0007669"/>
    <property type="project" value="UniProtKB-KW"/>
</dbReference>
<feature type="region of interest" description="Disordered" evidence="6">
    <location>
        <begin position="217"/>
        <end position="250"/>
    </location>
</feature>
<dbReference type="GO" id="GO:0005524">
    <property type="term" value="F:ATP binding"/>
    <property type="evidence" value="ECO:0007669"/>
    <property type="project" value="UniProtKB-KW"/>
</dbReference>
<proteinExistence type="predicted"/>
<keyword evidence="3" id="KW-0347">Helicase</keyword>
<reference evidence="8" key="1">
    <citation type="submission" date="2023-10" db="EMBL/GenBank/DDBJ databases">
        <title>Genome assembly of Pristionchus species.</title>
        <authorList>
            <person name="Yoshida K."/>
            <person name="Sommer R.J."/>
        </authorList>
    </citation>
    <scope>NUCLEOTIDE SEQUENCE</scope>
    <source>
        <strain evidence="8">RS5133</strain>
    </source>
</reference>
<accession>A0AAV5VRD9</accession>
<evidence type="ECO:0000313" key="9">
    <source>
        <dbReference type="Proteomes" id="UP001432322"/>
    </source>
</evidence>
<dbReference type="GO" id="GO:0055087">
    <property type="term" value="C:Ski complex"/>
    <property type="evidence" value="ECO:0007669"/>
    <property type="project" value="TreeGrafter"/>
</dbReference>
<evidence type="ECO:0000256" key="6">
    <source>
        <dbReference type="SAM" id="MobiDB-lite"/>
    </source>
</evidence>
<dbReference type="EMBL" id="BTSY01000004">
    <property type="protein sequence ID" value="GMT22252.1"/>
    <property type="molecule type" value="Genomic_DNA"/>
</dbReference>
<evidence type="ECO:0000259" key="7">
    <source>
        <dbReference type="PROSITE" id="PS51192"/>
    </source>
</evidence>
<dbReference type="InterPro" id="IPR040801">
    <property type="entry name" value="Ski2_N"/>
</dbReference>
<name>A0AAV5VRD9_9BILA</name>
<comment type="catalytic activity">
    <reaction evidence="5">
        <text>ATP + H2O = ADP + phosphate + H(+)</text>
        <dbReference type="Rhea" id="RHEA:13065"/>
        <dbReference type="ChEBI" id="CHEBI:15377"/>
        <dbReference type="ChEBI" id="CHEBI:15378"/>
        <dbReference type="ChEBI" id="CHEBI:30616"/>
        <dbReference type="ChEBI" id="CHEBI:43474"/>
        <dbReference type="ChEBI" id="CHEBI:456216"/>
        <dbReference type="EC" id="3.6.4.13"/>
    </reaction>
</comment>
<dbReference type="InterPro" id="IPR027417">
    <property type="entry name" value="P-loop_NTPase"/>
</dbReference>
<evidence type="ECO:0000256" key="5">
    <source>
        <dbReference type="ARBA" id="ARBA00047984"/>
    </source>
</evidence>
<dbReference type="FunFam" id="3.40.50.300:FF:000354">
    <property type="entry name" value="ATP-dependent RNA helicase SKI2"/>
    <property type="match status" value="1"/>
</dbReference>
<organism evidence="8 9">
    <name type="scientific">Pristionchus fissidentatus</name>
    <dbReference type="NCBI Taxonomy" id="1538716"/>
    <lineage>
        <taxon>Eukaryota</taxon>
        <taxon>Metazoa</taxon>
        <taxon>Ecdysozoa</taxon>
        <taxon>Nematoda</taxon>
        <taxon>Chromadorea</taxon>
        <taxon>Rhabditida</taxon>
        <taxon>Rhabditina</taxon>
        <taxon>Diplogasteromorpha</taxon>
        <taxon>Diplogasteroidea</taxon>
        <taxon>Neodiplogasteridae</taxon>
        <taxon>Pristionchus</taxon>
    </lineage>
</organism>
<protein>
    <recommendedName>
        <fullName evidence="7">Helicase ATP-binding domain-containing protein</fullName>
    </recommendedName>
</protein>
<dbReference type="Gene3D" id="3.40.50.300">
    <property type="entry name" value="P-loop containing nucleotide triphosphate hydrolases"/>
    <property type="match status" value="1"/>
</dbReference>
<feature type="non-terminal residue" evidence="8">
    <location>
        <position position="550"/>
    </location>
</feature>
<dbReference type="SMART" id="SM00487">
    <property type="entry name" value="DEXDc"/>
    <property type="match status" value="1"/>
</dbReference>
<dbReference type="GO" id="GO:0003676">
    <property type="term" value="F:nucleic acid binding"/>
    <property type="evidence" value="ECO:0007669"/>
    <property type="project" value="InterPro"/>
</dbReference>
<evidence type="ECO:0000256" key="2">
    <source>
        <dbReference type="ARBA" id="ARBA00022801"/>
    </source>
</evidence>
<feature type="region of interest" description="Disordered" evidence="6">
    <location>
        <begin position="524"/>
        <end position="550"/>
    </location>
</feature>
<evidence type="ECO:0000256" key="3">
    <source>
        <dbReference type="ARBA" id="ARBA00022806"/>
    </source>
</evidence>
<dbReference type="InterPro" id="IPR011545">
    <property type="entry name" value="DEAD/DEAH_box_helicase_dom"/>
</dbReference>
<feature type="compositionally biased region" description="Acidic residues" evidence="6">
    <location>
        <begin position="241"/>
        <end position="250"/>
    </location>
</feature>
<evidence type="ECO:0000256" key="1">
    <source>
        <dbReference type="ARBA" id="ARBA00022741"/>
    </source>
</evidence>
<keyword evidence="2" id="KW-0378">Hydrolase</keyword>
<gene>
    <name evidence="8" type="ORF">PFISCL1PPCAC_13549</name>
</gene>
<keyword evidence="9" id="KW-1185">Reference proteome</keyword>
<dbReference type="InterPro" id="IPR014001">
    <property type="entry name" value="Helicase_ATP-bd"/>
</dbReference>